<keyword evidence="3" id="KW-1003">Cell membrane</keyword>
<comment type="subcellular location">
    <subcellularLocation>
        <location evidence="1 7">Cell membrane</location>
        <topology evidence="1 7">Multi-pass membrane protein</topology>
    </subcellularLocation>
</comment>
<comment type="similarity">
    <text evidence="7">Belongs to the binding-protein-dependent transport system permease family.</text>
</comment>
<feature type="transmembrane region" description="Helical" evidence="7">
    <location>
        <begin position="81"/>
        <end position="102"/>
    </location>
</feature>
<gene>
    <name evidence="9" type="ORF">M8523_05515</name>
</gene>
<accession>A0AA41YUV6</accession>
<keyword evidence="5 7" id="KW-1133">Transmembrane helix</keyword>
<dbReference type="SUPFAM" id="SSF161098">
    <property type="entry name" value="MetI-like"/>
    <property type="match status" value="1"/>
</dbReference>
<feature type="transmembrane region" description="Helical" evidence="7">
    <location>
        <begin position="213"/>
        <end position="235"/>
    </location>
</feature>
<dbReference type="GO" id="GO:0005886">
    <property type="term" value="C:plasma membrane"/>
    <property type="evidence" value="ECO:0007669"/>
    <property type="project" value="UniProtKB-SubCell"/>
</dbReference>
<keyword evidence="6 7" id="KW-0472">Membrane</keyword>
<sequence length="301" mass="32778">MRLSVFDTFRDGRGLDALLVLLTLVYLIVFGLAPILYTVLMSLQQVDMFTLGDFSRPFVGFANYVDVLTRPEAGMVARHTLVFVALSVACQLVLGFALALFFQQDFPGAGIMRGLFLAAWIMPGLVVGGIWRWMLAGDNGVVNSLLAVTHLHPTKIFWMSDPATSLYAVTIANIWLGIPFNMLLLSVGLAAIPKDLYEAAQLDGAGPVERFRSITLPMMRATLGALVSLSVIFTLQQFDLFAGMTQGGPSNSSNVAQFWSWQLSFQTYDIAGGSTIAVLMIAVVIGVATLYVRSTRHEQIG</sequence>
<evidence type="ECO:0000256" key="6">
    <source>
        <dbReference type="ARBA" id="ARBA00023136"/>
    </source>
</evidence>
<dbReference type="CDD" id="cd06261">
    <property type="entry name" value="TM_PBP2"/>
    <property type="match status" value="1"/>
</dbReference>
<reference evidence="9" key="1">
    <citation type="submission" date="2022-05" db="EMBL/GenBank/DDBJ databases">
        <authorList>
            <person name="Pankratov T."/>
        </authorList>
    </citation>
    <scope>NUCLEOTIDE SEQUENCE</scope>
    <source>
        <strain evidence="9">BP6-180914</strain>
    </source>
</reference>
<evidence type="ECO:0000256" key="4">
    <source>
        <dbReference type="ARBA" id="ARBA00022692"/>
    </source>
</evidence>
<dbReference type="GO" id="GO:0055085">
    <property type="term" value="P:transmembrane transport"/>
    <property type="evidence" value="ECO:0007669"/>
    <property type="project" value="InterPro"/>
</dbReference>
<keyword evidence="2 7" id="KW-0813">Transport</keyword>
<feature type="transmembrane region" description="Helical" evidence="7">
    <location>
        <begin position="166"/>
        <end position="192"/>
    </location>
</feature>
<feature type="transmembrane region" description="Helical" evidence="7">
    <location>
        <begin position="114"/>
        <end position="134"/>
    </location>
</feature>
<dbReference type="Gene3D" id="1.10.3720.10">
    <property type="entry name" value="MetI-like"/>
    <property type="match status" value="1"/>
</dbReference>
<dbReference type="Pfam" id="PF00528">
    <property type="entry name" value="BPD_transp_1"/>
    <property type="match status" value="1"/>
</dbReference>
<evidence type="ECO:0000256" key="3">
    <source>
        <dbReference type="ARBA" id="ARBA00022475"/>
    </source>
</evidence>
<evidence type="ECO:0000256" key="5">
    <source>
        <dbReference type="ARBA" id="ARBA00022989"/>
    </source>
</evidence>
<evidence type="ECO:0000313" key="9">
    <source>
        <dbReference type="EMBL" id="MCW6507477.1"/>
    </source>
</evidence>
<dbReference type="InterPro" id="IPR035906">
    <property type="entry name" value="MetI-like_sf"/>
</dbReference>
<dbReference type="Proteomes" id="UP001165667">
    <property type="component" value="Unassembled WGS sequence"/>
</dbReference>
<dbReference type="PROSITE" id="PS50928">
    <property type="entry name" value="ABC_TM1"/>
    <property type="match status" value="1"/>
</dbReference>
<dbReference type="RefSeq" id="WP_282584202.1">
    <property type="nucleotide sequence ID" value="NZ_JAMOIM010000003.1"/>
</dbReference>
<feature type="transmembrane region" description="Helical" evidence="7">
    <location>
        <begin position="270"/>
        <end position="292"/>
    </location>
</feature>
<keyword evidence="4 7" id="KW-0812">Transmembrane</keyword>
<evidence type="ECO:0000256" key="7">
    <source>
        <dbReference type="RuleBase" id="RU363032"/>
    </source>
</evidence>
<name>A0AA41YUV6_9HYPH</name>
<organism evidence="9 10">
    <name type="scientific">Lichenifustis flavocetrariae</name>
    <dbReference type="NCBI Taxonomy" id="2949735"/>
    <lineage>
        <taxon>Bacteria</taxon>
        <taxon>Pseudomonadati</taxon>
        <taxon>Pseudomonadota</taxon>
        <taxon>Alphaproteobacteria</taxon>
        <taxon>Hyphomicrobiales</taxon>
        <taxon>Lichenihabitantaceae</taxon>
        <taxon>Lichenifustis</taxon>
    </lineage>
</organism>
<evidence type="ECO:0000313" key="10">
    <source>
        <dbReference type="Proteomes" id="UP001165667"/>
    </source>
</evidence>
<dbReference type="EMBL" id="JAMOIM010000003">
    <property type="protein sequence ID" value="MCW6507477.1"/>
    <property type="molecule type" value="Genomic_DNA"/>
</dbReference>
<evidence type="ECO:0000256" key="1">
    <source>
        <dbReference type="ARBA" id="ARBA00004651"/>
    </source>
</evidence>
<proteinExistence type="inferred from homology"/>
<comment type="caution">
    <text evidence="9">The sequence shown here is derived from an EMBL/GenBank/DDBJ whole genome shotgun (WGS) entry which is preliminary data.</text>
</comment>
<dbReference type="PANTHER" id="PTHR43005">
    <property type="entry name" value="BLR7065 PROTEIN"/>
    <property type="match status" value="1"/>
</dbReference>
<evidence type="ECO:0000259" key="8">
    <source>
        <dbReference type="PROSITE" id="PS50928"/>
    </source>
</evidence>
<dbReference type="InterPro" id="IPR000515">
    <property type="entry name" value="MetI-like"/>
</dbReference>
<keyword evidence="10" id="KW-1185">Reference proteome</keyword>
<evidence type="ECO:0000256" key="2">
    <source>
        <dbReference type="ARBA" id="ARBA00022448"/>
    </source>
</evidence>
<protein>
    <submittedName>
        <fullName evidence="9">Sugar ABC transporter permease</fullName>
    </submittedName>
</protein>
<feature type="domain" description="ABC transmembrane type-1" evidence="8">
    <location>
        <begin position="77"/>
        <end position="291"/>
    </location>
</feature>
<feature type="transmembrane region" description="Helical" evidence="7">
    <location>
        <begin position="18"/>
        <end position="40"/>
    </location>
</feature>
<dbReference type="PANTHER" id="PTHR43005:SF1">
    <property type="entry name" value="SPERMIDINE_PUTRESCINE TRANSPORT SYSTEM PERMEASE PROTEIN"/>
    <property type="match status" value="1"/>
</dbReference>
<dbReference type="AlphaFoldDB" id="A0AA41YUV6"/>